<organism evidence="1 2">
    <name type="scientific">Puccinia sorghi</name>
    <dbReference type="NCBI Taxonomy" id="27349"/>
    <lineage>
        <taxon>Eukaryota</taxon>
        <taxon>Fungi</taxon>
        <taxon>Dikarya</taxon>
        <taxon>Basidiomycota</taxon>
        <taxon>Pucciniomycotina</taxon>
        <taxon>Pucciniomycetes</taxon>
        <taxon>Pucciniales</taxon>
        <taxon>Pucciniaceae</taxon>
        <taxon>Puccinia</taxon>
    </lineage>
</organism>
<dbReference type="VEuPathDB" id="FungiDB:VP01_1311g1"/>
<dbReference type="Proteomes" id="UP000037035">
    <property type="component" value="Unassembled WGS sequence"/>
</dbReference>
<accession>A0A0L6VPM0</accession>
<evidence type="ECO:0000313" key="2">
    <source>
        <dbReference type="Proteomes" id="UP000037035"/>
    </source>
</evidence>
<protein>
    <submittedName>
        <fullName evidence="1">Uncharacterized protein</fullName>
    </submittedName>
</protein>
<dbReference type="AlphaFoldDB" id="A0A0L6VPM0"/>
<comment type="caution">
    <text evidence="1">The sequence shown here is derived from an EMBL/GenBank/DDBJ whole genome shotgun (WGS) entry which is preliminary data.</text>
</comment>
<proteinExistence type="predicted"/>
<gene>
    <name evidence="1" type="ORF">VP01_1311g1</name>
</gene>
<keyword evidence="2" id="KW-1185">Reference proteome</keyword>
<sequence length="1263" mass="143991">MVTGGFGLVPDDCLFILKSVENSGPSVCTGLLELPHRQQLNPVLAIHPIALAKSALKVHLVHILIWAYHHFWRLNFTAPNKSITSERFVNVLAQRGISLVVKDSRKEWLPFGVMTQGTQGLNTWVRQAVSTTSFVLPPWCAFVPSASAGESKPLSLPASGKKENRAKLGTNQVITREPHIIKEDVKLQCWTLTHVVIFSSQQLWSQFPRDLYSWNLELSPHPLPIISLRESTFNMWPSTLMLLSNKKCSHLMAFWALLCSLFIVFDLHGGQMPVKGLSLSFLFFSLNSGPLLQLLDCQKKYLSKPTKIEQLASWGSSTTSNRVVLLHKYIISALVQLAIYILPYTMYLCMHDVAHRSAFKKQRLHSLSNLDKHLGVIFRAQLNWQLRLATVLVGEILQLSHLYWDLPLANCRIRPSYPDSTMTWNSFEISCNLESATLKTLPTISIPFEHISNFSYNVLLSVCNILLLITHKLQTPISFKILGIPEKKLQNQSLSVTLKVSPTLCYPEETTYYLIFPSTYLKLLLQQPATQTPVNNTSYNTWNFTQYFNLLSWTRKRDHCLCIAPACKRDLSQHQSDEEKQELEENSRQVKACSHLQPLWTAAAWFRKLDRLEWMFVASIGSQLLMCSQFRSATSTSLKRSSFRICSGASSSVASVGSQWLMLGSFRLSLCKTWMFSISMFKLLLCSFKSLFSFFSYCISISMSAVRGPLQQKEIDKQCAKLLLSSFFSRGFEVQGQGNQSAVGPRIVAHPTGLLGKCWRNMCQAISIESASPFHFVFKTLILRFLLIECSFPMLQLIQQHSKFVLLTGFEESWRIGSAIAGIHVVHLLQVSTWKHRMMEPMVTHQCHKMCPTLQILNCLAYIVIDCGVFNLHLLNQYQCRRLHGMFTSQIPYIGLIEIKSLLYGHFFAYAASHELIQATRAIRDNNTLTHICTNLLTPPFQNWLIALKIHHSKLPNHNVISSNMLNTQARWEIGLFSDELSRRYLQHYKLTIKEGAKTLADSTNELATKLLAVTNPLLKNVETINILIAKSFRLVHSVLAVSQIQVQNELQQADFIGFEFFWDLIGGKHVNKDKWLSKDFGCPITDLNILKTPFIHPLQSSISDRQGIKKGQSIGLQVMLSSFCDKNYFLCECHILRLLWGFVLKSGNCDGCDHALIISAHESMLLFANFYGFIRVFWNMRALISFNWPYFLLRNLNSKRRVHSLIFFIANNYFRGNWRNRVFSILYLYSKCTSHLLLDSISASIPNQLISCDHTGCVVYDF</sequence>
<evidence type="ECO:0000313" key="1">
    <source>
        <dbReference type="EMBL" id="KNZ62110.1"/>
    </source>
</evidence>
<reference evidence="1 2" key="1">
    <citation type="submission" date="2015-08" db="EMBL/GenBank/DDBJ databases">
        <title>Next Generation Sequencing and Analysis of the Genome of Puccinia sorghi L Schw, the Causal Agent of Maize Common Rust.</title>
        <authorList>
            <person name="Rochi L."/>
            <person name="Burguener G."/>
            <person name="Darino M."/>
            <person name="Turjanski A."/>
            <person name="Kreff E."/>
            <person name="Dieguez M.J."/>
            <person name="Sacco F."/>
        </authorList>
    </citation>
    <scope>NUCLEOTIDE SEQUENCE [LARGE SCALE GENOMIC DNA]</scope>
    <source>
        <strain evidence="1 2">RO10H11247</strain>
    </source>
</reference>
<dbReference type="EMBL" id="LAVV01003466">
    <property type="protein sequence ID" value="KNZ62110.1"/>
    <property type="molecule type" value="Genomic_DNA"/>
</dbReference>
<name>A0A0L6VPM0_9BASI</name>